<dbReference type="GO" id="GO:0005829">
    <property type="term" value="C:cytosol"/>
    <property type="evidence" value="ECO:0007669"/>
    <property type="project" value="TreeGrafter"/>
</dbReference>
<dbReference type="Gene3D" id="3.30.420.10">
    <property type="entry name" value="Ribonuclease H-like superfamily/Ribonuclease H"/>
    <property type="match status" value="1"/>
</dbReference>
<dbReference type="AlphaFoldDB" id="A0A7X5UXW0"/>
<dbReference type="CDD" id="cd06127">
    <property type="entry name" value="DEDDh"/>
    <property type="match status" value="1"/>
</dbReference>
<feature type="domain" description="Exonuclease" evidence="3">
    <location>
        <begin position="40"/>
        <end position="204"/>
    </location>
</feature>
<comment type="caution">
    <text evidence="4">The sequence shown here is derived from an EMBL/GenBank/DDBJ whole genome shotgun (WGS) entry which is preliminary data.</text>
</comment>
<gene>
    <name evidence="4" type="ORF">FHR20_001230</name>
</gene>
<reference evidence="4 5" key="1">
    <citation type="submission" date="2020-03" db="EMBL/GenBank/DDBJ databases">
        <title>Genomic Encyclopedia of Type Strains, Phase IV (KMG-IV): sequencing the most valuable type-strain genomes for metagenomic binning, comparative biology and taxonomic classification.</title>
        <authorList>
            <person name="Goeker M."/>
        </authorList>
    </citation>
    <scope>NUCLEOTIDE SEQUENCE [LARGE SCALE GENOMIC DNA]</scope>
    <source>
        <strain evidence="4 5">DSM 4733</strain>
    </source>
</reference>
<dbReference type="FunFam" id="3.30.420.10:FF:000045">
    <property type="entry name" value="3'-5' exonuclease DinG"/>
    <property type="match status" value="1"/>
</dbReference>
<evidence type="ECO:0000256" key="1">
    <source>
        <dbReference type="ARBA" id="ARBA00025483"/>
    </source>
</evidence>
<dbReference type="PANTHER" id="PTHR30231">
    <property type="entry name" value="DNA POLYMERASE III SUBUNIT EPSILON"/>
    <property type="match status" value="1"/>
</dbReference>
<dbReference type="GO" id="GO:0008408">
    <property type="term" value="F:3'-5' exonuclease activity"/>
    <property type="evidence" value="ECO:0007669"/>
    <property type="project" value="TreeGrafter"/>
</dbReference>
<dbReference type="GO" id="GO:0003676">
    <property type="term" value="F:nucleic acid binding"/>
    <property type="evidence" value="ECO:0007669"/>
    <property type="project" value="InterPro"/>
</dbReference>
<protein>
    <submittedName>
        <fullName evidence="4">DNA polymerase-3 subunit epsilon</fullName>
        <ecNumber evidence="4">2.7.7.7</ecNumber>
    </submittedName>
</protein>
<keyword evidence="5" id="KW-1185">Reference proteome</keyword>
<comment type="function">
    <text evidence="1">DNA polymerase III is a complex, multichain enzyme responsible for most of the replicative synthesis in bacteria. The epsilon subunit contain the editing function and is a proofreading 3'-5' exonuclease.</text>
</comment>
<sequence length="300" mass="32921">MTSPTPDEMVAALEAQGDFRVLRRLRPSEPLQEAPAGTRRALLVDVETTGLDPDKDEIIELAMVPFFYSADDAIVGIGDAFSALRQPALPIPAEVTKLTGIDDSMVVGKSIDPADVAAFASNNLVIAHNAPFDRRFLERFCSALTQNPWACSMSEVPWAAEGFESSKLAYLALSSGFYYDRHRAVNDCHAAIELLSRTLPVTGGRALAALLASARGTTLRCWAENSPFESKDVLKQRGYRWNGDDNGQPRAWWIDVSEADIEAEKAFLRAEIYKRDVTFRTAAVTAFNRHSGRITLIGQG</sequence>
<dbReference type="GO" id="GO:0045004">
    <property type="term" value="P:DNA replication proofreading"/>
    <property type="evidence" value="ECO:0007669"/>
    <property type="project" value="TreeGrafter"/>
</dbReference>
<dbReference type="EMBL" id="JAASQV010000001">
    <property type="protein sequence ID" value="NIJ64299.1"/>
    <property type="molecule type" value="Genomic_DNA"/>
</dbReference>
<keyword evidence="4" id="KW-0808">Transferase</keyword>
<dbReference type="NCBIfam" id="NF006615">
    <property type="entry name" value="PRK09182.1"/>
    <property type="match status" value="1"/>
</dbReference>
<evidence type="ECO:0000259" key="3">
    <source>
        <dbReference type="SMART" id="SM00479"/>
    </source>
</evidence>
<dbReference type="Proteomes" id="UP000564677">
    <property type="component" value="Unassembled WGS sequence"/>
</dbReference>
<dbReference type="Pfam" id="PF00929">
    <property type="entry name" value="RNase_T"/>
    <property type="match status" value="1"/>
</dbReference>
<evidence type="ECO:0000313" key="5">
    <source>
        <dbReference type="Proteomes" id="UP000564677"/>
    </source>
</evidence>
<proteinExistence type="predicted"/>
<dbReference type="EC" id="2.7.7.7" evidence="4"/>
<dbReference type="InterPro" id="IPR012337">
    <property type="entry name" value="RNaseH-like_sf"/>
</dbReference>
<organism evidence="4 5">
    <name type="scientific">Sphingomonas leidyi</name>
    <dbReference type="NCBI Taxonomy" id="68569"/>
    <lineage>
        <taxon>Bacteria</taxon>
        <taxon>Pseudomonadati</taxon>
        <taxon>Pseudomonadota</taxon>
        <taxon>Alphaproteobacteria</taxon>
        <taxon>Sphingomonadales</taxon>
        <taxon>Sphingomonadaceae</taxon>
        <taxon>Sphingomonas</taxon>
    </lineage>
</organism>
<dbReference type="PANTHER" id="PTHR30231:SF37">
    <property type="entry name" value="EXODEOXYRIBONUCLEASE 10"/>
    <property type="match status" value="1"/>
</dbReference>
<dbReference type="RefSeq" id="WP_167298680.1">
    <property type="nucleotide sequence ID" value="NZ_JAASQV010000001.1"/>
</dbReference>
<name>A0A7X5UXW0_9SPHN</name>
<keyword evidence="4" id="KW-0548">Nucleotidyltransferase</keyword>
<accession>A0A7X5UXW0</accession>
<dbReference type="GO" id="GO:0003887">
    <property type="term" value="F:DNA-directed DNA polymerase activity"/>
    <property type="evidence" value="ECO:0007669"/>
    <property type="project" value="UniProtKB-EC"/>
</dbReference>
<evidence type="ECO:0000313" key="4">
    <source>
        <dbReference type="EMBL" id="NIJ64299.1"/>
    </source>
</evidence>
<dbReference type="SUPFAM" id="SSF53098">
    <property type="entry name" value="Ribonuclease H-like"/>
    <property type="match status" value="1"/>
</dbReference>
<dbReference type="SMART" id="SM00479">
    <property type="entry name" value="EXOIII"/>
    <property type="match status" value="1"/>
</dbReference>
<dbReference type="InterPro" id="IPR036397">
    <property type="entry name" value="RNaseH_sf"/>
</dbReference>
<evidence type="ECO:0000256" key="2">
    <source>
        <dbReference type="ARBA" id="ARBA00026073"/>
    </source>
</evidence>
<dbReference type="InterPro" id="IPR013520">
    <property type="entry name" value="Ribonucl_H"/>
</dbReference>
<comment type="subunit">
    <text evidence="2">DNA polymerase III contains a core (composed of alpha, epsilon and theta chains) that associates with a tau subunit. This core dimerizes to form the POLIII' complex. PolIII' associates with the gamma complex (composed of gamma, delta, delta', psi and chi chains) and with the beta chain to form the complete DNA polymerase III complex.</text>
</comment>